<evidence type="ECO:0000256" key="3">
    <source>
        <dbReference type="ARBA" id="ARBA00023242"/>
    </source>
</evidence>
<name>A0A5J4YLY5_PORPP</name>
<dbReference type="Proteomes" id="UP000324585">
    <property type="component" value="Unassembled WGS sequence"/>
</dbReference>
<reference evidence="7" key="1">
    <citation type="journal article" date="2019" name="Nat. Commun.">
        <title>Expansion of phycobilisome linker gene families in mesophilic red algae.</title>
        <authorList>
            <person name="Lee J."/>
            <person name="Kim D."/>
            <person name="Bhattacharya D."/>
            <person name="Yoon H.S."/>
        </authorList>
    </citation>
    <scope>NUCLEOTIDE SEQUENCE [LARGE SCALE GENOMIC DNA]</scope>
    <source>
        <strain evidence="7">CCMP 1328</strain>
    </source>
</reference>
<accession>A0A5J4YLY5</accession>
<dbReference type="CDD" id="cd00086">
    <property type="entry name" value="homeodomain"/>
    <property type="match status" value="1"/>
</dbReference>
<evidence type="ECO:0000256" key="2">
    <source>
        <dbReference type="ARBA" id="ARBA00023155"/>
    </source>
</evidence>
<dbReference type="Gene3D" id="1.10.10.60">
    <property type="entry name" value="Homeodomain-like"/>
    <property type="match status" value="1"/>
</dbReference>
<dbReference type="PROSITE" id="PS50071">
    <property type="entry name" value="HOMEOBOX_2"/>
    <property type="match status" value="1"/>
</dbReference>
<dbReference type="EMBL" id="VRMN01000011">
    <property type="protein sequence ID" value="KAA8491940.1"/>
    <property type="molecule type" value="Genomic_DNA"/>
</dbReference>
<keyword evidence="2 4" id="KW-0371">Homeobox</keyword>
<dbReference type="InterPro" id="IPR008422">
    <property type="entry name" value="KN_HD"/>
</dbReference>
<dbReference type="Pfam" id="PF05920">
    <property type="entry name" value="Homeobox_KN"/>
    <property type="match status" value="1"/>
</dbReference>
<keyword evidence="7" id="KW-1185">Reference proteome</keyword>
<comment type="caution">
    <text evidence="6">The sequence shown here is derived from an EMBL/GenBank/DDBJ whole genome shotgun (WGS) entry which is preliminary data.</text>
</comment>
<feature type="domain" description="Homeobox" evidence="5">
    <location>
        <begin position="199"/>
        <end position="262"/>
    </location>
</feature>
<organism evidence="6 7">
    <name type="scientific">Porphyridium purpureum</name>
    <name type="common">Red alga</name>
    <name type="synonym">Porphyridium cruentum</name>
    <dbReference type="NCBI Taxonomy" id="35688"/>
    <lineage>
        <taxon>Eukaryota</taxon>
        <taxon>Rhodophyta</taxon>
        <taxon>Bangiophyceae</taxon>
        <taxon>Porphyridiales</taxon>
        <taxon>Porphyridiaceae</taxon>
        <taxon>Porphyridium</taxon>
    </lineage>
</organism>
<dbReference type="InterPro" id="IPR009057">
    <property type="entry name" value="Homeodomain-like_sf"/>
</dbReference>
<evidence type="ECO:0000313" key="7">
    <source>
        <dbReference type="Proteomes" id="UP000324585"/>
    </source>
</evidence>
<evidence type="ECO:0000256" key="1">
    <source>
        <dbReference type="ARBA" id="ARBA00023125"/>
    </source>
</evidence>
<dbReference type="InterPro" id="IPR001356">
    <property type="entry name" value="HD"/>
</dbReference>
<sequence length="292" mass="34590">MDQEHMFLSIVPPQPLLHTYFDEGDELKDQTALDDGWIDPVLDDLDGPPSRAELEDVEASVRQRSNLLRKARTLLADETERRKERGEYTVPLSKLEYPADDADHRSLPEDDATVEEGYSERAVFQQIRNVLQRLREVHGKWMKKVQHEICAQREFRPVSKVEVMFWHNRITAICRAERVRIMQLAKWHKEFFHRQFDFHPKRRSENQFSEETHRVLSTWFFEHITKPYPDEVELERLCTATNLKEKQIKDWCMNRRSRGWRQLTECICGADAALPEDISFNEHDLSPSEDSS</sequence>
<keyword evidence="3 4" id="KW-0539">Nucleus</keyword>
<feature type="DNA-binding region" description="Homeobox" evidence="4">
    <location>
        <begin position="201"/>
        <end position="263"/>
    </location>
</feature>
<protein>
    <submittedName>
        <fullName evidence="6">Pre-B-cell leukemia transcription factor 4</fullName>
    </submittedName>
</protein>
<dbReference type="AlphaFoldDB" id="A0A5J4YLY5"/>
<evidence type="ECO:0000256" key="4">
    <source>
        <dbReference type="PROSITE-ProRule" id="PRU00108"/>
    </source>
</evidence>
<dbReference type="OrthoDB" id="10056939at2759"/>
<dbReference type="SUPFAM" id="SSF46689">
    <property type="entry name" value="Homeodomain-like"/>
    <property type="match status" value="1"/>
</dbReference>
<dbReference type="GO" id="GO:0003677">
    <property type="term" value="F:DNA binding"/>
    <property type="evidence" value="ECO:0007669"/>
    <property type="project" value="UniProtKB-UniRule"/>
</dbReference>
<proteinExistence type="predicted"/>
<keyword evidence="1 4" id="KW-0238">DNA-binding</keyword>
<dbReference type="InterPro" id="IPR050224">
    <property type="entry name" value="TALE_homeobox"/>
</dbReference>
<dbReference type="GO" id="GO:0005634">
    <property type="term" value="C:nucleus"/>
    <property type="evidence" value="ECO:0007669"/>
    <property type="project" value="UniProtKB-SubCell"/>
</dbReference>
<dbReference type="PANTHER" id="PTHR11850">
    <property type="entry name" value="HOMEOBOX PROTEIN TRANSCRIPTION FACTORS"/>
    <property type="match status" value="1"/>
</dbReference>
<dbReference type="GO" id="GO:0006355">
    <property type="term" value="P:regulation of DNA-templated transcription"/>
    <property type="evidence" value="ECO:0007669"/>
    <property type="project" value="InterPro"/>
</dbReference>
<evidence type="ECO:0000259" key="5">
    <source>
        <dbReference type="PROSITE" id="PS50071"/>
    </source>
</evidence>
<comment type="subcellular location">
    <subcellularLocation>
        <location evidence="4">Nucleus</location>
    </subcellularLocation>
</comment>
<gene>
    <name evidence="6" type="ORF">FVE85_8422</name>
</gene>
<evidence type="ECO:0000313" key="6">
    <source>
        <dbReference type="EMBL" id="KAA8491940.1"/>
    </source>
</evidence>
<dbReference type="SMART" id="SM00389">
    <property type="entry name" value="HOX"/>
    <property type="match status" value="1"/>
</dbReference>